<gene>
    <name evidence="3" type="ORF">M1843_08610</name>
</gene>
<organism evidence="3 4">
    <name type="scientific">Isoptericola peretonis</name>
    <dbReference type="NCBI Taxonomy" id="2918523"/>
    <lineage>
        <taxon>Bacteria</taxon>
        <taxon>Bacillati</taxon>
        <taxon>Actinomycetota</taxon>
        <taxon>Actinomycetes</taxon>
        <taxon>Micrococcales</taxon>
        <taxon>Promicromonosporaceae</taxon>
        <taxon>Isoptericola</taxon>
    </lineage>
</organism>
<feature type="domain" description="UspA" evidence="2">
    <location>
        <begin position="8"/>
        <end position="144"/>
    </location>
</feature>
<comment type="similarity">
    <text evidence="1">Belongs to the universal stress protein A family.</text>
</comment>
<sequence>MSERTAAPVVVGYDASEAADVALAWAAREARARGAVLRVVYVRDAHDTDVAVRPHGESLGERGDGGAWPVVEEAAARARDVAPGVETETFVEYASPAAALVGVSRDAGALVLGATRHGGLYEAVRGTVVLQVTAHALCPVVVVPAGGPRADLPPDAPVVVGYDGSEQSGLALDAATDSAWLLGRTLRVVVVWRPGVAEWVASRGPTEHEAHDLTEADAGPVLERALDRVEERLRGHGVAEGSLEVVGEVHEGQVVRVLHHEAEGAERLLLGTRGRGGFASLLLGSATHTLVRTSACPVVVVRAAQAASSA</sequence>
<dbReference type="InterPro" id="IPR006015">
    <property type="entry name" value="Universal_stress_UspA"/>
</dbReference>
<dbReference type="InterPro" id="IPR006016">
    <property type="entry name" value="UspA"/>
</dbReference>
<dbReference type="RefSeq" id="WP_416343635.1">
    <property type="nucleotide sequence ID" value="NZ_JALQCY010000002.1"/>
</dbReference>
<accession>A0ABT0J2T2</accession>
<proteinExistence type="inferred from homology"/>
<dbReference type="PRINTS" id="PR01438">
    <property type="entry name" value="UNVRSLSTRESS"/>
</dbReference>
<dbReference type="EMBL" id="JALQCY010000002">
    <property type="protein sequence ID" value="MCK9793803.1"/>
    <property type="molecule type" value="Genomic_DNA"/>
</dbReference>
<dbReference type="SUPFAM" id="SSF52402">
    <property type="entry name" value="Adenine nucleotide alpha hydrolases-like"/>
    <property type="match status" value="2"/>
</dbReference>
<dbReference type="PANTHER" id="PTHR46268">
    <property type="entry name" value="STRESS RESPONSE PROTEIN NHAX"/>
    <property type="match status" value="1"/>
</dbReference>
<dbReference type="Pfam" id="PF00582">
    <property type="entry name" value="Usp"/>
    <property type="match status" value="2"/>
</dbReference>
<name>A0ABT0J2T2_9MICO</name>
<dbReference type="Proteomes" id="UP001651050">
    <property type="component" value="Unassembled WGS sequence"/>
</dbReference>
<keyword evidence="4" id="KW-1185">Reference proteome</keyword>
<comment type="caution">
    <text evidence="3">The sequence shown here is derived from an EMBL/GenBank/DDBJ whole genome shotgun (WGS) entry which is preliminary data.</text>
</comment>
<evidence type="ECO:0000313" key="3">
    <source>
        <dbReference type="EMBL" id="MCK9793803.1"/>
    </source>
</evidence>
<protein>
    <submittedName>
        <fullName evidence="3">Universal stress protein</fullName>
    </submittedName>
</protein>
<dbReference type="CDD" id="cd00293">
    <property type="entry name" value="USP-like"/>
    <property type="match status" value="1"/>
</dbReference>
<dbReference type="InterPro" id="IPR014729">
    <property type="entry name" value="Rossmann-like_a/b/a_fold"/>
</dbReference>
<evidence type="ECO:0000313" key="4">
    <source>
        <dbReference type="Proteomes" id="UP001651050"/>
    </source>
</evidence>
<evidence type="ECO:0000259" key="2">
    <source>
        <dbReference type="Pfam" id="PF00582"/>
    </source>
</evidence>
<reference evidence="3 4" key="1">
    <citation type="submission" date="2022-02" db="EMBL/GenBank/DDBJ databases">
        <title>The car tank lid bacteriome: a reservoir of bacteria with potential in bioremediation of fuel.</title>
        <authorList>
            <person name="Vidal-Verdu A."/>
            <person name="Gomez-Martinez D."/>
            <person name="Latorre-Perez A."/>
            <person name="Pereto J."/>
            <person name="Porcar M."/>
        </authorList>
    </citation>
    <scope>NUCLEOTIDE SEQUENCE [LARGE SCALE GENOMIC DNA]</scope>
    <source>
        <strain evidence="3 4">4D.3</strain>
    </source>
</reference>
<evidence type="ECO:0000256" key="1">
    <source>
        <dbReference type="ARBA" id="ARBA00008791"/>
    </source>
</evidence>
<dbReference type="PANTHER" id="PTHR46268:SF6">
    <property type="entry name" value="UNIVERSAL STRESS PROTEIN UP12"/>
    <property type="match status" value="1"/>
</dbReference>
<feature type="domain" description="UspA" evidence="2">
    <location>
        <begin position="158"/>
        <end position="302"/>
    </location>
</feature>
<dbReference type="Gene3D" id="3.40.50.620">
    <property type="entry name" value="HUPs"/>
    <property type="match status" value="2"/>
</dbReference>